<name>A0A6C0BT26_9ZZZZ</name>
<evidence type="ECO:0000313" key="3">
    <source>
        <dbReference type="EMBL" id="QHS95152.1"/>
    </source>
</evidence>
<dbReference type="GO" id="GO:0005737">
    <property type="term" value="C:cytoplasm"/>
    <property type="evidence" value="ECO:0007669"/>
    <property type="project" value="TreeGrafter"/>
</dbReference>
<dbReference type="InterPro" id="IPR013651">
    <property type="entry name" value="ATP-grasp_RimK-type"/>
</dbReference>
<dbReference type="PROSITE" id="PS50975">
    <property type="entry name" value="ATP_GRASP"/>
    <property type="match status" value="1"/>
</dbReference>
<accession>A0A6C0BT26</accession>
<dbReference type="EMBL" id="MN739242">
    <property type="protein sequence ID" value="QHS95152.1"/>
    <property type="molecule type" value="Genomic_DNA"/>
</dbReference>
<organism evidence="3">
    <name type="scientific">viral metagenome</name>
    <dbReference type="NCBI Taxonomy" id="1070528"/>
    <lineage>
        <taxon>unclassified sequences</taxon>
        <taxon>metagenomes</taxon>
        <taxon>organismal metagenomes</taxon>
    </lineage>
</organism>
<reference evidence="3" key="1">
    <citation type="journal article" date="2020" name="Nature">
        <title>Giant virus diversity and host interactions through global metagenomics.</title>
        <authorList>
            <person name="Schulz F."/>
            <person name="Roux S."/>
            <person name="Paez-Espino D."/>
            <person name="Jungbluth S."/>
            <person name="Walsh D.A."/>
            <person name="Denef V.J."/>
            <person name="McMahon K.D."/>
            <person name="Konstantinidis K.T."/>
            <person name="Eloe-Fadrosh E.A."/>
            <person name="Kyrpides N.C."/>
            <person name="Woyke T."/>
        </authorList>
    </citation>
    <scope>NUCLEOTIDE SEQUENCE</scope>
    <source>
        <strain evidence="3">GVMAG-M-3300018428-16</strain>
    </source>
</reference>
<protein>
    <recommendedName>
        <fullName evidence="2">ATP-grasp domain-containing protein</fullName>
    </recommendedName>
</protein>
<dbReference type="PANTHER" id="PTHR21621:SF0">
    <property type="entry name" value="BETA-CITRYLGLUTAMATE SYNTHASE B-RELATED"/>
    <property type="match status" value="1"/>
</dbReference>
<dbReference type="SUPFAM" id="SSF56059">
    <property type="entry name" value="Glutathione synthetase ATP-binding domain-like"/>
    <property type="match status" value="1"/>
</dbReference>
<dbReference type="GO" id="GO:0005524">
    <property type="term" value="F:ATP binding"/>
    <property type="evidence" value="ECO:0007669"/>
    <property type="project" value="InterPro"/>
</dbReference>
<proteinExistence type="predicted"/>
<feature type="transmembrane region" description="Helical" evidence="1">
    <location>
        <begin position="29"/>
        <end position="45"/>
    </location>
</feature>
<sequence length="368" mass="41529">MKSIIKYIIVLLLIIIAVIYLRGFTINSLLFVTLLISITYALYLWNTPGIGLPHTFNGKNTRKWLKDNGYKIDYLNKKLIRKSDNKIIDIHSKGNSQKVIDLCKSKQKTSKLLIDNGIPCPAFYICDNKLSIDENLENIYLKLNPPFVVKPTLGAKGEQVTVDIQTYKELKKNVKKLMGNLKWNSTINEYNKCMVEEYKKGKDYRIFLHKNEVIDIVEKVSGKVKGDGVSTLRELIKKYNENKNKKTNILKNVDETYFIKQGYTLDSVIPINENVTLSGVVNLSNGAVSRPISVNDVDPINIEMFKNCSKIIGGTNLGIDYVSPNISLPYTSGGVIIEVNGDPGFGPHRVAHKGSNEIHKIFIEALFK</sequence>
<dbReference type="Gene3D" id="3.30.470.20">
    <property type="entry name" value="ATP-grasp fold, B domain"/>
    <property type="match status" value="2"/>
</dbReference>
<evidence type="ECO:0000259" key="2">
    <source>
        <dbReference type="PROSITE" id="PS50975"/>
    </source>
</evidence>
<keyword evidence="1" id="KW-0472">Membrane</keyword>
<dbReference type="PANTHER" id="PTHR21621">
    <property type="entry name" value="RIBOSOMAL PROTEIN S6 MODIFICATION PROTEIN"/>
    <property type="match status" value="1"/>
</dbReference>
<dbReference type="GO" id="GO:0046872">
    <property type="term" value="F:metal ion binding"/>
    <property type="evidence" value="ECO:0007669"/>
    <property type="project" value="InterPro"/>
</dbReference>
<dbReference type="AlphaFoldDB" id="A0A6C0BT26"/>
<evidence type="ECO:0000256" key="1">
    <source>
        <dbReference type="SAM" id="Phobius"/>
    </source>
</evidence>
<dbReference type="GO" id="GO:0016879">
    <property type="term" value="F:ligase activity, forming carbon-nitrogen bonds"/>
    <property type="evidence" value="ECO:0007669"/>
    <property type="project" value="TreeGrafter"/>
</dbReference>
<dbReference type="InterPro" id="IPR011761">
    <property type="entry name" value="ATP-grasp"/>
</dbReference>
<keyword evidence="1" id="KW-1133">Transmembrane helix</keyword>
<keyword evidence="1" id="KW-0812">Transmembrane</keyword>
<feature type="transmembrane region" description="Helical" evidence="1">
    <location>
        <begin position="7"/>
        <end position="23"/>
    </location>
</feature>
<feature type="domain" description="ATP-grasp" evidence="2">
    <location>
        <begin position="110"/>
        <end position="367"/>
    </location>
</feature>
<dbReference type="Pfam" id="PF08443">
    <property type="entry name" value="RimK"/>
    <property type="match status" value="1"/>
</dbReference>